<organism evidence="2 3">
    <name type="scientific">Microdochium trichocladiopsis</name>
    <dbReference type="NCBI Taxonomy" id="1682393"/>
    <lineage>
        <taxon>Eukaryota</taxon>
        <taxon>Fungi</taxon>
        <taxon>Dikarya</taxon>
        <taxon>Ascomycota</taxon>
        <taxon>Pezizomycotina</taxon>
        <taxon>Sordariomycetes</taxon>
        <taxon>Xylariomycetidae</taxon>
        <taxon>Xylariales</taxon>
        <taxon>Microdochiaceae</taxon>
        <taxon>Microdochium</taxon>
    </lineage>
</organism>
<feature type="non-terminal residue" evidence="2">
    <location>
        <position position="1"/>
    </location>
</feature>
<dbReference type="Pfam" id="PF24866">
    <property type="entry name" value="DUF7732"/>
    <property type="match status" value="1"/>
</dbReference>
<feature type="domain" description="DUF7732" evidence="1">
    <location>
        <begin position="1"/>
        <end position="86"/>
    </location>
</feature>
<reference evidence="2" key="1">
    <citation type="journal article" date="2021" name="Nat. Commun.">
        <title>Genetic determinants of endophytism in the Arabidopsis root mycobiome.</title>
        <authorList>
            <person name="Mesny F."/>
            <person name="Miyauchi S."/>
            <person name="Thiergart T."/>
            <person name="Pickel B."/>
            <person name="Atanasova L."/>
            <person name="Karlsson M."/>
            <person name="Huettel B."/>
            <person name="Barry K.W."/>
            <person name="Haridas S."/>
            <person name="Chen C."/>
            <person name="Bauer D."/>
            <person name="Andreopoulos W."/>
            <person name="Pangilinan J."/>
            <person name="LaButti K."/>
            <person name="Riley R."/>
            <person name="Lipzen A."/>
            <person name="Clum A."/>
            <person name="Drula E."/>
            <person name="Henrissat B."/>
            <person name="Kohler A."/>
            <person name="Grigoriev I.V."/>
            <person name="Martin F.M."/>
            <person name="Hacquard S."/>
        </authorList>
    </citation>
    <scope>NUCLEOTIDE SEQUENCE</scope>
    <source>
        <strain evidence="2">MPI-CAGE-CH-0230</strain>
    </source>
</reference>
<feature type="non-terminal residue" evidence="2">
    <location>
        <position position="90"/>
    </location>
</feature>
<proteinExistence type="predicted"/>
<sequence length="90" mass="9873">GQYVYVWKSSCIYYNATTRRNETKPAECICSIYEPCGCDENHDESYTSGLLGNGSYQSLNKSAVLVYNRDEHDSVILILGGLPNGTTAPG</sequence>
<dbReference type="RefSeq" id="XP_046004519.1">
    <property type="nucleotide sequence ID" value="XM_046149055.1"/>
</dbReference>
<dbReference type="Proteomes" id="UP000756346">
    <property type="component" value="Unassembled WGS sequence"/>
</dbReference>
<protein>
    <recommendedName>
        <fullName evidence="1">DUF7732 domain-containing protein</fullName>
    </recommendedName>
</protein>
<accession>A0A9P8XQL0</accession>
<dbReference type="InterPro" id="IPR056634">
    <property type="entry name" value="DUF7732"/>
</dbReference>
<dbReference type="PANTHER" id="PTHR42091:SF1">
    <property type="entry name" value="CONSERVED GLYCINE-RICH PROTEIN (AFU_ORTHOLOGUE AFUA_7G02440)"/>
    <property type="match status" value="1"/>
</dbReference>
<dbReference type="GeneID" id="70178601"/>
<evidence type="ECO:0000313" key="2">
    <source>
        <dbReference type="EMBL" id="KAH7012143.1"/>
    </source>
</evidence>
<gene>
    <name evidence="2" type="ORF">B0I36DRAFT_224647</name>
</gene>
<dbReference type="EMBL" id="JAGTJQ010000015">
    <property type="protein sequence ID" value="KAH7012143.1"/>
    <property type="molecule type" value="Genomic_DNA"/>
</dbReference>
<comment type="caution">
    <text evidence="2">The sequence shown here is derived from an EMBL/GenBank/DDBJ whole genome shotgun (WGS) entry which is preliminary data.</text>
</comment>
<evidence type="ECO:0000313" key="3">
    <source>
        <dbReference type="Proteomes" id="UP000756346"/>
    </source>
</evidence>
<dbReference type="AlphaFoldDB" id="A0A9P8XQL0"/>
<dbReference type="OrthoDB" id="5425547at2759"/>
<keyword evidence="3" id="KW-1185">Reference proteome</keyword>
<evidence type="ECO:0000259" key="1">
    <source>
        <dbReference type="Pfam" id="PF24866"/>
    </source>
</evidence>
<name>A0A9P8XQL0_9PEZI</name>
<dbReference type="PANTHER" id="PTHR42091">
    <property type="entry name" value="CONSERVED GLYCINE-RICH PROTEIN (AFU_ORTHOLOGUE AFUA_7G02440)"/>
    <property type="match status" value="1"/>
</dbReference>